<reference evidence="2 3" key="1">
    <citation type="submission" date="2023-01" db="EMBL/GenBank/DDBJ databases">
        <title>Analysis of 21 Apiospora genomes using comparative genomics revels a genus with tremendous synthesis potential of carbohydrate active enzymes and secondary metabolites.</title>
        <authorList>
            <person name="Sorensen T."/>
        </authorList>
    </citation>
    <scope>NUCLEOTIDE SEQUENCE [LARGE SCALE GENOMIC DNA]</scope>
    <source>
        <strain evidence="2 3">CBS 20057</strain>
    </source>
</reference>
<keyword evidence="3" id="KW-1185">Reference proteome</keyword>
<dbReference type="EMBL" id="JAQQWI010000007">
    <property type="protein sequence ID" value="KAK8027061.1"/>
    <property type="molecule type" value="Genomic_DNA"/>
</dbReference>
<comment type="caution">
    <text evidence="2">The sequence shown here is derived from an EMBL/GenBank/DDBJ whole genome shotgun (WGS) entry which is preliminary data.</text>
</comment>
<feature type="compositionally biased region" description="Basic and acidic residues" evidence="1">
    <location>
        <begin position="81"/>
        <end position="99"/>
    </location>
</feature>
<sequence length="231" mass="26161">MELGGIESCLGTLIARDPWPTQIDLESQYTCRGTDVQVNAELHGADQKARAHVGRSRPPEGIRGYPAHGSNHKQRPQSKPKSADRSTRSNQHASKDTQGRSKGVNIHVVNQPKKTKKRTQRGRHRSRKESSQPPPPRRSKSSNPRPPLPPDQVLTRQGDTLHRELNRVVKNGRMLSWQQHIFAGAFRKIRDALLELGSRNEKGAPITETEHHSRAYAREAFDRFKMCMEKV</sequence>
<organism evidence="2 3">
    <name type="scientific">Apiospora marii</name>
    <dbReference type="NCBI Taxonomy" id="335849"/>
    <lineage>
        <taxon>Eukaryota</taxon>
        <taxon>Fungi</taxon>
        <taxon>Dikarya</taxon>
        <taxon>Ascomycota</taxon>
        <taxon>Pezizomycotina</taxon>
        <taxon>Sordariomycetes</taxon>
        <taxon>Xylariomycetidae</taxon>
        <taxon>Amphisphaeriales</taxon>
        <taxon>Apiosporaceae</taxon>
        <taxon>Apiospora</taxon>
    </lineage>
</organism>
<protein>
    <submittedName>
        <fullName evidence="2">Uncharacterized protein</fullName>
    </submittedName>
</protein>
<evidence type="ECO:0000313" key="2">
    <source>
        <dbReference type="EMBL" id="KAK8027061.1"/>
    </source>
</evidence>
<accession>A0ABR1S5R7</accession>
<proteinExistence type="predicted"/>
<name>A0ABR1S5R7_9PEZI</name>
<feature type="region of interest" description="Disordered" evidence="1">
    <location>
        <begin position="42"/>
        <end position="158"/>
    </location>
</feature>
<evidence type="ECO:0000256" key="1">
    <source>
        <dbReference type="SAM" id="MobiDB-lite"/>
    </source>
</evidence>
<gene>
    <name evidence="2" type="ORF">PG991_004117</name>
</gene>
<dbReference type="Proteomes" id="UP001396898">
    <property type="component" value="Unassembled WGS sequence"/>
</dbReference>
<evidence type="ECO:0000313" key="3">
    <source>
        <dbReference type="Proteomes" id="UP001396898"/>
    </source>
</evidence>
<feature type="compositionally biased region" description="Basic residues" evidence="1">
    <location>
        <begin position="113"/>
        <end position="127"/>
    </location>
</feature>